<accession>D5SI89</accession>
<name>D5SI89_STRCL</name>
<organism evidence="2 3">
    <name type="scientific">Streptomyces clavuligerus</name>
    <dbReference type="NCBI Taxonomy" id="1901"/>
    <lineage>
        <taxon>Bacteria</taxon>
        <taxon>Bacillati</taxon>
        <taxon>Actinomycetota</taxon>
        <taxon>Actinomycetes</taxon>
        <taxon>Kitasatosporales</taxon>
        <taxon>Streptomycetaceae</taxon>
        <taxon>Streptomyces</taxon>
    </lineage>
</organism>
<dbReference type="EMBL" id="CM000914">
    <property type="protein sequence ID" value="EFG03632.2"/>
    <property type="molecule type" value="Genomic_DNA"/>
</dbReference>
<dbReference type="AlphaFoldDB" id="D5SI89"/>
<evidence type="ECO:0000256" key="1">
    <source>
        <dbReference type="SAM" id="MobiDB-lite"/>
    </source>
</evidence>
<protein>
    <submittedName>
        <fullName evidence="2">Uncharacterized protein</fullName>
    </submittedName>
</protein>
<gene>
    <name evidence="2" type="ORF">SCLAV_p0141</name>
</gene>
<feature type="region of interest" description="Disordered" evidence="1">
    <location>
        <begin position="1"/>
        <end position="39"/>
    </location>
</feature>
<dbReference type="Proteomes" id="UP000002357">
    <property type="component" value="Plasmid pSCL4"/>
</dbReference>
<proteinExistence type="predicted"/>
<reference evidence="2 3" key="1">
    <citation type="journal article" date="2010" name="Genome Biol. Evol.">
        <title>The sequence of a 1.8-mb bacterial linear plasmid reveals a rich evolutionary reservoir of secondary metabolic pathways.</title>
        <authorList>
            <person name="Medema M.H."/>
            <person name="Trefzer A."/>
            <person name="Kovalchuk A."/>
            <person name="van den Berg M."/>
            <person name="Mueller U."/>
            <person name="Heijne W."/>
            <person name="Wu L."/>
            <person name="Alam M.T."/>
            <person name="Ronning C.M."/>
            <person name="Nierman W.C."/>
            <person name="Bovenberg R.A.L."/>
            <person name="Breitling R."/>
            <person name="Takano E."/>
        </authorList>
    </citation>
    <scope>NUCLEOTIDE SEQUENCE [LARGE SCALE GENOMIC DNA]</scope>
    <source>
        <strain evidence="3">ATCC 27064 / DSM 738 / JCM 4710 / NBRC 13307 / NCIMB 12785 / NRRL 3585 / VKM Ac-602</strain>
        <plasmid evidence="2">pSCL4</plasmid>
    </source>
</reference>
<evidence type="ECO:0000313" key="3">
    <source>
        <dbReference type="Proteomes" id="UP000002357"/>
    </source>
</evidence>
<feature type="compositionally biased region" description="Basic and acidic residues" evidence="1">
    <location>
        <begin position="8"/>
        <end position="18"/>
    </location>
</feature>
<keyword evidence="2" id="KW-0614">Plasmid</keyword>
<sequence>MDGGLARPRRDADRDTSRVARLTSGAGRAARNVTGGPLRPRSAACAEHLGACVRSAPAPPTG</sequence>
<geneLocation type="plasmid" evidence="2 3">
    <name>pSCL4</name>
</geneLocation>
<evidence type="ECO:0000313" key="2">
    <source>
        <dbReference type="EMBL" id="EFG03632.2"/>
    </source>
</evidence>
<keyword evidence="3" id="KW-1185">Reference proteome</keyword>